<protein>
    <submittedName>
        <fullName evidence="1">Uncharacterized protein</fullName>
    </submittedName>
</protein>
<name>A0AAD3NNS2_CRYJA</name>
<keyword evidence="2" id="KW-1185">Reference proteome</keyword>
<accession>A0AAD3NNS2</accession>
<reference evidence="1" key="1">
    <citation type="submission" date="2022-12" db="EMBL/GenBank/DDBJ databases">
        <title>Chromosome-Level Genome Assembly of Japanese Cedar (Cryptomeriajaponica D. Don).</title>
        <authorList>
            <person name="Fujino T."/>
            <person name="Yamaguchi K."/>
            <person name="Yokoyama T."/>
            <person name="Hamanaka T."/>
            <person name="Harazono Y."/>
            <person name="Kamada H."/>
            <person name="Kobayashi W."/>
            <person name="Ujino-Ihara T."/>
            <person name="Uchiyama K."/>
            <person name="Matsumoto A."/>
            <person name="Izuno A."/>
            <person name="Tsumura Y."/>
            <person name="Toyoda A."/>
            <person name="Shigenobu S."/>
            <person name="Moriguchi Y."/>
            <person name="Ueno S."/>
            <person name="Kasahara M."/>
        </authorList>
    </citation>
    <scope>NUCLEOTIDE SEQUENCE</scope>
</reference>
<proteinExistence type="predicted"/>
<gene>
    <name evidence="1" type="ORF">SUGI_1222690</name>
</gene>
<evidence type="ECO:0000313" key="2">
    <source>
        <dbReference type="Proteomes" id="UP001234787"/>
    </source>
</evidence>
<dbReference type="EMBL" id="BSEH01000022">
    <property type="protein sequence ID" value="GLJ56401.1"/>
    <property type="molecule type" value="Genomic_DNA"/>
</dbReference>
<dbReference type="AlphaFoldDB" id="A0AAD3NNS2"/>
<evidence type="ECO:0000313" key="1">
    <source>
        <dbReference type="EMBL" id="GLJ56401.1"/>
    </source>
</evidence>
<comment type="caution">
    <text evidence="1">The sequence shown here is derived from an EMBL/GenBank/DDBJ whole genome shotgun (WGS) entry which is preliminary data.</text>
</comment>
<sequence length="147" mass="16457">MARRGTHGCKQTAPVPYPTWMEGPNLLTYLPSIPRHTYIHHWRTYWPTSSGPTTTDTGPTTPHYRVGHRPTKAVRGEQMWDRDLLDPENDKIKMKKLTNTCLLVPEPRGGDASKAIDAWAEGRNHNSSLTPSLTCVADEVEPGRSGQ</sequence>
<organism evidence="1 2">
    <name type="scientific">Cryptomeria japonica</name>
    <name type="common">Japanese cedar</name>
    <name type="synonym">Cupressus japonica</name>
    <dbReference type="NCBI Taxonomy" id="3369"/>
    <lineage>
        <taxon>Eukaryota</taxon>
        <taxon>Viridiplantae</taxon>
        <taxon>Streptophyta</taxon>
        <taxon>Embryophyta</taxon>
        <taxon>Tracheophyta</taxon>
        <taxon>Spermatophyta</taxon>
        <taxon>Pinopsida</taxon>
        <taxon>Pinidae</taxon>
        <taxon>Conifers II</taxon>
        <taxon>Cupressales</taxon>
        <taxon>Cupressaceae</taxon>
        <taxon>Cryptomeria</taxon>
    </lineage>
</organism>
<dbReference type="Proteomes" id="UP001234787">
    <property type="component" value="Unassembled WGS sequence"/>
</dbReference>